<organism evidence="2 3">
    <name type="scientific">Taxus chinensis</name>
    <name type="common">Chinese yew</name>
    <name type="synonym">Taxus wallichiana var. chinensis</name>
    <dbReference type="NCBI Taxonomy" id="29808"/>
    <lineage>
        <taxon>Eukaryota</taxon>
        <taxon>Viridiplantae</taxon>
        <taxon>Streptophyta</taxon>
        <taxon>Embryophyta</taxon>
        <taxon>Tracheophyta</taxon>
        <taxon>Spermatophyta</taxon>
        <taxon>Pinopsida</taxon>
        <taxon>Pinidae</taxon>
        <taxon>Conifers II</taxon>
        <taxon>Cupressales</taxon>
        <taxon>Taxaceae</taxon>
        <taxon>Taxus</taxon>
    </lineage>
</organism>
<dbReference type="PANTHER" id="PTHR48006">
    <property type="entry name" value="LEUCINE-RICH REPEAT-CONTAINING PROTEIN DDB_G0281931-RELATED"/>
    <property type="match status" value="1"/>
</dbReference>
<sequence length="198" mass="22062">RIGIILDWRKRIRIALGAANGLTYLHEHANPPIIHRDVKSINILLDETLNANLSYKSHVYSYGVVLLEILSGKEPIERGKYLVREVRTAIERGGINALAQRWLLDTILTESPMTPSILGSFIRLALHCFENYGKNRPKMSEVMKELEAIAEDMGDNERDEETTKFGGAVLAIHPYVGSASFDYSGSGGNIVPSFVQPK</sequence>
<dbReference type="GO" id="GO:0004672">
    <property type="term" value="F:protein kinase activity"/>
    <property type="evidence" value="ECO:0007669"/>
    <property type="project" value="InterPro"/>
</dbReference>
<accession>A0AA38GHH6</accession>
<evidence type="ECO:0000259" key="1">
    <source>
        <dbReference type="PROSITE" id="PS50011"/>
    </source>
</evidence>
<dbReference type="PROSITE" id="PS50011">
    <property type="entry name" value="PROTEIN_KINASE_DOM"/>
    <property type="match status" value="1"/>
</dbReference>
<dbReference type="InterPro" id="IPR051824">
    <property type="entry name" value="LRR_Rcpt-Like_S/T_Kinase"/>
</dbReference>
<dbReference type="PANTHER" id="PTHR48006:SF96">
    <property type="entry name" value="PROTEIN KINASE DOMAIN-CONTAINING PROTEIN"/>
    <property type="match status" value="1"/>
</dbReference>
<dbReference type="EMBL" id="JAHRHJ020000003">
    <property type="protein sequence ID" value="KAH9323086.1"/>
    <property type="molecule type" value="Genomic_DNA"/>
</dbReference>
<dbReference type="PROSITE" id="PS00108">
    <property type="entry name" value="PROTEIN_KINASE_ST"/>
    <property type="match status" value="1"/>
</dbReference>
<dbReference type="GO" id="GO:0005524">
    <property type="term" value="F:ATP binding"/>
    <property type="evidence" value="ECO:0007669"/>
    <property type="project" value="InterPro"/>
</dbReference>
<dbReference type="AlphaFoldDB" id="A0AA38GHH6"/>
<evidence type="ECO:0000313" key="3">
    <source>
        <dbReference type="Proteomes" id="UP000824469"/>
    </source>
</evidence>
<dbReference type="Gene3D" id="1.10.510.10">
    <property type="entry name" value="Transferase(Phosphotransferase) domain 1"/>
    <property type="match status" value="2"/>
</dbReference>
<dbReference type="Proteomes" id="UP000824469">
    <property type="component" value="Unassembled WGS sequence"/>
</dbReference>
<protein>
    <recommendedName>
        <fullName evidence="1">Protein kinase domain-containing protein</fullName>
    </recommendedName>
</protein>
<name>A0AA38GHH6_TAXCH</name>
<reference evidence="2 3" key="1">
    <citation type="journal article" date="2021" name="Nat. Plants">
        <title>The Taxus genome provides insights into paclitaxel biosynthesis.</title>
        <authorList>
            <person name="Xiong X."/>
            <person name="Gou J."/>
            <person name="Liao Q."/>
            <person name="Li Y."/>
            <person name="Zhou Q."/>
            <person name="Bi G."/>
            <person name="Li C."/>
            <person name="Du R."/>
            <person name="Wang X."/>
            <person name="Sun T."/>
            <person name="Guo L."/>
            <person name="Liang H."/>
            <person name="Lu P."/>
            <person name="Wu Y."/>
            <person name="Zhang Z."/>
            <person name="Ro D.K."/>
            <person name="Shang Y."/>
            <person name="Huang S."/>
            <person name="Yan J."/>
        </authorList>
    </citation>
    <scope>NUCLEOTIDE SEQUENCE [LARGE SCALE GENOMIC DNA]</scope>
    <source>
        <strain evidence="2">Ta-2019</strain>
    </source>
</reference>
<gene>
    <name evidence="2" type="ORF">KI387_017725</name>
</gene>
<dbReference type="InterPro" id="IPR008271">
    <property type="entry name" value="Ser/Thr_kinase_AS"/>
</dbReference>
<comment type="caution">
    <text evidence="2">The sequence shown here is derived from an EMBL/GenBank/DDBJ whole genome shotgun (WGS) entry which is preliminary data.</text>
</comment>
<dbReference type="SUPFAM" id="SSF56112">
    <property type="entry name" value="Protein kinase-like (PK-like)"/>
    <property type="match status" value="1"/>
</dbReference>
<feature type="domain" description="Protein kinase" evidence="1">
    <location>
        <begin position="1"/>
        <end position="176"/>
    </location>
</feature>
<dbReference type="OMA" id="CAYQLAY"/>
<dbReference type="InterPro" id="IPR000719">
    <property type="entry name" value="Prot_kinase_dom"/>
</dbReference>
<proteinExistence type="predicted"/>
<keyword evidence="3" id="KW-1185">Reference proteome</keyword>
<dbReference type="InterPro" id="IPR011009">
    <property type="entry name" value="Kinase-like_dom_sf"/>
</dbReference>
<evidence type="ECO:0000313" key="2">
    <source>
        <dbReference type="EMBL" id="KAH9323086.1"/>
    </source>
</evidence>
<feature type="non-terminal residue" evidence="2">
    <location>
        <position position="198"/>
    </location>
</feature>